<dbReference type="Pfam" id="PF14246">
    <property type="entry name" value="TetR_C_7"/>
    <property type="match status" value="1"/>
</dbReference>
<keyword evidence="2 4" id="KW-0238">DNA-binding</keyword>
<dbReference type="PROSITE" id="PS50977">
    <property type="entry name" value="HTH_TETR_2"/>
    <property type="match status" value="1"/>
</dbReference>
<accession>A0A919EIE5</accession>
<organism evidence="6 7">
    <name type="scientific">Thalassotalea marina</name>
    <dbReference type="NCBI Taxonomy" id="1673741"/>
    <lineage>
        <taxon>Bacteria</taxon>
        <taxon>Pseudomonadati</taxon>
        <taxon>Pseudomonadota</taxon>
        <taxon>Gammaproteobacteria</taxon>
        <taxon>Alteromonadales</taxon>
        <taxon>Colwelliaceae</taxon>
        <taxon>Thalassotalea</taxon>
    </lineage>
</organism>
<dbReference type="EMBL" id="BNCK01000002">
    <property type="protein sequence ID" value="GHF82642.1"/>
    <property type="molecule type" value="Genomic_DNA"/>
</dbReference>
<dbReference type="Proteomes" id="UP000623842">
    <property type="component" value="Unassembled WGS sequence"/>
</dbReference>
<sequence length="205" mass="23637">MNEKTKTRSELKREAIIEAAKSAFKEYGVQATSMDKLAEIAQVSKRTVYNHFSSKEELVMYLVSDLWQKAVANVAFDYQIDTPLNEQLLTWVNYEINLICTQEYLDLSRVAIGHLFYNLSALQKEMEKLAGQTTSLQQWLKDANEHGQLSIDDIEYASFQLHSLIEGCCFWPQLTGCKPLLTEQEKKFVADETVQMFLARYQTTK</sequence>
<dbReference type="InterPro" id="IPR001647">
    <property type="entry name" value="HTH_TetR"/>
</dbReference>
<evidence type="ECO:0000256" key="3">
    <source>
        <dbReference type="ARBA" id="ARBA00023163"/>
    </source>
</evidence>
<gene>
    <name evidence="6" type="ORF">GCM10017161_07310</name>
</gene>
<dbReference type="Gene3D" id="1.10.357.10">
    <property type="entry name" value="Tetracycline Repressor, domain 2"/>
    <property type="match status" value="1"/>
</dbReference>
<dbReference type="InterPro" id="IPR023772">
    <property type="entry name" value="DNA-bd_HTH_TetR-type_CS"/>
</dbReference>
<dbReference type="PRINTS" id="PR00455">
    <property type="entry name" value="HTHTETR"/>
</dbReference>
<evidence type="ECO:0000313" key="7">
    <source>
        <dbReference type="Proteomes" id="UP000623842"/>
    </source>
</evidence>
<keyword evidence="7" id="KW-1185">Reference proteome</keyword>
<evidence type="ECO:0000256" key="1">
    <source>
        <dbReference type="ARBA" id="ARBA00023015"/>
    </source>
</evidence>
<name>A0A919EIE5_9GAMM</name>
<keyword evidence="1" id="KW-0805">Transcription regulation</keyword>
<dbReference type="InterPro" id="IPR050109">
    <property type="entry name" value="HTH-type_TetR-like_transc_reg"/>
</dbReference>
<evidence type="ECO:0000256" key="4">
    <source>
        <dbReference type="PROSITE-ProRule" id="PRU00335"/>
    </source>
</evidence>
<dbReference type="Pfam" id="PF00440">
    <property type="entry name" value="TetR_N"/>
    <property type="match status" value="1"/>
</dbReference>
<feature type="DNA-binding region" description="H-T-H motif" evidence="4">
    <location>
        <begin position="33"/>
        <end position="52"/>
    </location>
</feature>
<dbReference type="AlphaFoldDB" id="A0A919EIE5"/>
<feature type="domain" description="HTH tetR-type" evidence="5">
    <location>
        <begin position="10"/>
        <end position="70"/>
    </location>
</feature>
<dbReference type="Gene3D" id="1.10.10.60">
    <property type="entry name" value="Homeodomain-like"/>
    <property type="match status" value="1"/>
</dbReference>
<dbReference type="PANTHER" id="PTHR30055:SF224">
    <property type="entry name" value="TRANSCRIPTIONAL REGULATOR TETR FAMILY"/>
    <property type="match status" value="1"/>
</dbReference>
<evidence type="ECO:0000313" key="6">
    <source>
        <dbReference type="EMBL" id="GHF82642.1"/>
    </source>
</evidence>
<keyword evidence="3" id="KW-0804">Transcription</keyword>
<dbReference type="SUPFAM" id="SSF46689">
    <property type="entry name" value="Homeodomain-like"/>
    <property type="match status" value="1"/>
</dbReference>
<dbReference type="GO" id="GO:0003700">
    <property type="term" value="F:DNA-binding transcription factor activity"/>
    <property type="evidence" value="ECO:0007669"/>
    <property type="project" value="TreeGrafter"/>
</dbReference>
<dbReference type="RefSeq" id="WP_189767395.1">
    <property type="nucleotide sequence ID" value="NZ_BNCK01000002.1"/>
</dbReference>
<reference evidence="6" key="2">
    <citation type="submission" date="2020-09" db="EMBL/GenBank/DDBJ databases">
        <authorList>
            <person name="Sun Q."/>
            <person name="Kim S."/>
        </authorList>
    </citation>
    <scope>NUCLEOTIDE SEQUENCE</scope>
    <source>
        <strain evidence="6">KCTC 42731</strain>
    </source>
</reference>
<dbReference type="PROSITE" id="PS01081">
    <property type="entry name" value="HTH_TETR_1"/>
    <property type="match status" value="1"/>
</dbReference>
<reference evidence="6" key="1">
    <citation type="journal article" date="2014" name="Int. J. Syst. Evol. Microbiol.">
        <title>Complete genome sequence of Corynebacterium casei LMG S-19264T (=DSM 44701T), isolated from a smear-ripened cheese.</title>
        <authorList>
            <consortium name="US DOE Joint Genome Institute (JGI-PGF)"/>
            <person name="Walter F."/>
            <person name="Albersmeier A."/>
            <person name="Kalinowski J."/>
            <person name="Ruckert C."/>
        </authorList>
    </citation>
    <scope>NUCLEOTIDE SEQUENCE</scope>
    <source>
        <strain evidence="6">KCTC 42731</strain>
    </source>
</reference>
<dbReference type="GO" id="GO:0000976">
    <property type="term" value="F:transcription cis-regulatory region binding"/>
    <property type="evidence" value="ECO:0007669"/>
    <property type="project" value="TreeGrafter"/>
</dbReference>
<dbReference type="InterPro" id="IPR039536">
    <property type="entry name" value="TetR_C_Proteobacteria"/>
</dbReference>
<proteinExistence type="predicted"/>
<evidence type="ECO:0000259" key="5">
    <source>
        <dbReference type="PROSITE" id="PS50977"/>
    </source>
</evidence>
<comment type="caution">
    <text evidence="6">The sequence shown here is derived from an EMBL/GenBank/DDBJ whole genome shotgun (WGS) entry which is preliminary data.</text>
</comment>
<dbReference type="FunFam" id="1.10.10.60:FF:000141">
    <property type="entry name" value="TetR family transcriptional regulator"/>
    <property type="match status" value="1"/>
</dbReference>
<dbReference type="PANTHER" id="PTHR30055">
    <property type="entry name" value="HTH-TYPE TRANSCRIPTIONAL REGULATOR RUTR"/>
    <property type="match status" value="1"/>
</dbReference>
<protein>
    <submittedName>
        <fullName evidence="6">Transcriptional regulator</fullName>
    </submittedName>
</protein>
<dbReference type="InterPro" id="IPR009057">
    <property type="entry name" value="Homeodomain-like_sf"/>
</dbReference>
<evidence type="ECO:0000256" key="2">
    <source>
        <dbReference type="ARBA" id="ARBA00023125"/>
    </source>
</evidence>